<reference evidence="2" key="1">
    <citation type="submission" date="2019-03" db="EMBL/GenBank/DDBJ databases">
        <authorList>
            <person name="Mank J."/>
            <person name="Almeida P."/>
        </authorList>
    </citation>
    <scope>NUCLEOTIDE SEQUENCE</scope>
    <source>
        <strain evidence="2">78183</strain>
    </source>
</reference>
<dbReference type="EMBL" id="CAADRP010002262">
    <property type="protein sequence ID" value="VFU64565.1"/>
    <property type="molecule type" value="Genomic_DNA"/>
</dbReference>
<sequence length="59" mass="6285">MQRNNSFIEKALQSCQNPRLKYPSAPILPASISPSSSAPILPASISPSSSSKLNISSRE</sequence>
<accession>A0A6N2NES3</accession>
<protein>
    <submittedName>
        <fullName evidence="2">Uncharacterized protein</fullName>
    </submittedName>
</protein>
<name>A0A6N2NES3_SALVM</name>
<evidence type="ECO:0000313" key="2">
    <source>
        <dbReference type="EMBL" id="VFU64565.1"/>
    </source>
</evidence>
<feature type="compositionally biased region" description="Low complexity" evidence="1">
    <location>
        <begin position="39"/>
        <end position="51"/>
    </location>
</feature>
<feature type="region of interest" description="Disordered" evidence="1">
    <location>
        <begin position="39"/>
        <end position="59"/>
    </location>
</feature>
<dbReference type="AlphaFoldDB" id="A0A6N2NES3"/>
<evidence type="ECO:0000256" key="1">
    <source>
        <dbReference type="SAM" id="MobiDB-lite"/>
    </source>
</evidence>
<proteinExistence type="predicted"/>
<organism evidence="2">
    <name type="scientific">Salix viminalis</name>
    <name type="common">Common osier</name>
    <name type="synonym">Basket willow</name>
    <dbReference type="NCBI Taxonomy" id="40686"/>
    <lineage>
        <taxon>Eukaryota</taxon>
        <taxon>Viridiplantae</taxon>
        <taxon>Streptophyta</taxon>
        <taxon>Embryophyta</taxon>
        <taxon>Tracheophyta</taxon>
        <taxon>Spermatophyta</taxon>
        <taxon>Magnoliopsida</taxon>
        <taxon>eudicotyledons</taxon>
        <taxon>Gunneridae</taxon>
        <taxon>Pentapetalae</taxon>
        <taxon>rosids</taxon>
        <taxon>fabids</taxon>
        <taxon>Malpighiales</taxon>
        <taxon>Salicaceae</taxon>
        <taxon>Saliceae</taxon>
        <taxon>Salix</taxon>
    </lineage>
</organism>
<gene>
    <name evidence="2" type="ORF">SVIM_LOCUS494666</name>
</gene>